<keyword evidence="3" id="KW-1185">Reference proteome</keyword>
<dbReference type="Proteomes" id="UP000275078">
    <property type="component" value="Unassembled WGS sequence"/>
</dbReference>
<accession>A0A3N4IDD0</accession>
<dbReference type="EMBL" id="ML119673">
    <property type="protein sequence ID" value="RPA82241.1"/>
    <property type="molecule type" value="Genomic_DNA"/>
</dbReference>
<organism evidence="2 3">
    <name type="scientific">Ascobolus immersus RN42</name>
    <dbReference type="NCBI Taxonomy" id="1160509"/>
    <lineage>
        <taxon>Eukaryota</taxon>
        <taxon>Fungi</taxon>
        <taxon>Dikarya</taxon>
        <taxon>Ascomycota</taxon>
        <taxon>Pezizomycotina</taxon>
        <taxon>Pezizomycetes</taxon>
        <taxon>Pezizales</taxon>
        <taxon>Ascobolaceae</taxon>
        <taxon>Ascobolus</taxon>
    </lineage>
</organism>
<feature type="region of interest" description="Disordered" evidence="1">
    <location>
        <begin position="135"/>
        <end position="173"/>
    </location>
</feature>
<reference evidence="2 3" key="1">
    <citation type="journal article" date="2018" name="Nat. Ecol. Evol.">
        <title>Pezizomycetes genomes reveal the molecular basis of ectomycorrhizal truffle lifestyle.</title>
        <authorList>
            <person name="Murat C."/>
            <person name="Payen T."/>
            <person name="Noel B."/>
            <person name="Kuo A."/>
            <person name="Morin E."/>
            <person name="Chen J."/>
            <person name="Kohler A."/>
            <person name="Krizsan K."/>
            <person name="Balestrini R."/>
            <person name="Da Silva C."/>
            <person name="Montanini B."/>
            <person name="Hainaut M."/>
            <person name="Levati E."/>
            <person name="Barry K.W."/>
            <person name="Belfiori B."/>
            <person name="Cichocki N."/>
            <person name="Clum A."/>
            <person name="Dockter R.B."/>
            <person name="Fauchery L."/>
            <person name="Guy J."/>
            <person name="Iotti M."/>
            <person name="Le Tacon F."/>
            <person name="Lindquist E.A."/>
            <person name="Lipzen A."/>
            <person name="Malagnac F."/>
            <person name="Mello A."/>
            <person name="Molinier V."/>
            <person name="Miyauchi S."/>
            <person name="Poulain J."/>
            <person name="Riccioni C."/>
            <person name="Rubini A."/>
            <person name="Sitrit Y."/>
            <person name="Splivallo R."/>
            <person name="Traeger S."/>
            <person name="Wang M."/>
            <person name="Zifcakova L."/>
            <person name="Wipf D."/>
            <person name="Zambonelli A."/>
            <person name="Paolocci F."/>
            <person name="Nowrousian M."/>
            <person name="Ottonello S."/>
            <person name="Baldrian P."/>
            <person name="Spatafora J.W."/>
            <person name="Henrissat B."/>
            <person name="Nagy L.G."/>
            <person name="Aury J.M."/>
            <person name="Wincker P."/>
            <person name="Grigoriev I.V."/>
            <person name="Bonfante P."/>
            <person name="Martin F.M."/>
        </authorList>
    </citation>
    <scope>NUCLEOTIDE SEQUENCE [LARGE SCALE GENOMIC DNA]</scope>
    <source>
        <strain evidence="2 3">RN42</strain>
    </source>
</reference>
<evidence type="ECO:0000313" key="3">
    <source>
        <dbReference type="Proteomes" id="UP000275078"/>
    </source>
</evidence>
<feature type="compositionally biased region" description="Basic residues" evidence="1">
    <location>
        <begin position="150"/>
        <end position="159"/>
    </location>
</feature>
<proteinExistence type="predicted"/>
<feature type="region of interest" description="Disordered" evidence="1">
    <location>
        <begin position="50"/>
        <end position="79"/>
    </location>
</feature>
<gene>
    <name evidence="2" type="ORF">BJ508DRAFT_305899</name>
</gene>
<name>A0A3N4IDD0_ASCIM</name>
<evidence type="ECO:0000256" key="1">
    <source>
        <dbReference type="SAM" id="MobiDB-lite"/>
    </source>
</evidence>
<dbReference type="AlphaFoldDB" id="A0A3N4IDD0"/>
<feature type="compositionally biased region" description="Polar residues" evidence="1">
    <location>
        <begin position="58"/>
        <end position="79"/>
    </location>
</feature>
<protein>
    <submittedName>
        <fullName evidence="2">Uncharacterized protein</fullName>
    </submittedName>
</protein>
<evidence type="ECO:0000313" key="2">
    <source>
        <dbReference type="EMBL" id="RPA82241.1"/>
    </source>
</evidence>
<sequence>MYGLKRTMEYSDAPRTIGVFASRTELILIRLPIESHSTLRICAAELHASGSGMDLRNPTPSTKPYLNCPSSNTDSSKLDTSSMVRIPRLPTPIAIPPRKHGVLLQRTKQAVTIRIPLRAITSSQAIVEGYPRKIPIQLPPRRNPQLQLPRRSKPKSRAKKPQEAAKDPEDAETEELNMKLAKAICRFYMAMGAFLMLVVDEFGKAWGPRIQLDCDSCDRKNLGDDKYFNTKIWLPLWFWGSEEKQDPQRLGGPHRGDDPWS</sequence>